<keyword evidence="5 11" id="KW-0545">Nucleotide biosynthesis</keyword>
<evidence type="ECO:0000256" key="5">
    <source>
        <dbReference type="ARBA" id="ARBA00022727"/>
    </source>
</evidence>
<dbReference type="EC" id="2.7.4.9" evidence="2 11"/>
<dbReference type="GO" id="GO:0006233">
    <property type="term" value="P:dTDP biosynthetic process"/>
    <property type="evidence" value="ECO:0007669"/>
    <property type="project" value="InterPro"/>
</dbReference>
<evidence type="ECO:0000259" key="12">
    <source>
        <dbReference type="Pfam" id="PF02223"/>
    </source>
</evidence>
<evidence type="ECO:0000256" key="2">
    <source>
        <dbReference type="ARBA" id="ARBA00012980"/>
    </source>
</evidence>
<dbReference type="InterPro" id="IPR039430">
    <property type="entry name" value="Thymidylate_kin-like_dom"/>
</dbReference>
<dbReference type="InterPro" id="IPR018094">
    <property type="entry name" value="Thymidylate_kinase"/>
</dbReference>
<accession>A0A4Y5Z1U4</accession>
<feature type="binding site" evidence="11">
    <location>
        <begin position="16"/>
        <end position="23"/>
    </location>
    <ligand>
        <name>ATP</name>
        <dbReference type="ChEBI" id="CHEBI:30616"/>
    </ligand>
</feature>
<name>A0A4Y5Z1U4_9GAMM</name>
<evidence type="ECO:0000256" key="1">
    <source>
        <dbReference type="ARBA" id="ARBA00009776"/>
    </source>
</evidence>
<evidence type="ECO:0000256" key="7">
    <source>
        <dbReference type="ARBA" id="ARBA00022777"/>
    </source>
</evidence>
<dbReference type="GO" id="GO:0005524">
    <property type="term" value="F:ATP binding"/>
    <property type="evidence" value="ECO:0007669"/>
    <property type="project" value="UniProtKB-UniRule"/>
</dbReference>
<proteinExistence type="inferred from homology"/>
<dbReference type="PANTHER" id="PTHR10344">
    <property type="entry name" value="THYMIDYLATE KINASE"/>
    <property type="match status" value="1"/>
</dbReference>
<feature type="domain" description="Thymidylate kinase-like" evidence="12">
    <location>
        <begin position="14"/>
        <end position="188"/>
    </location>
</feature>
<keyword evidence="8 11" id="KW-0067">ATP-binding</keyword>
<keyword evidence="14" id="KW-1185">Reference proteome</keyword>
<evidence type="ECO:0000256" key="8">
    <source>
        <dbReference type="ARBA" id="ARBA00022840"/>
    </source>
</evidence>
<comment type="catalytic activity">
    <reaction evidence="10 11">
        <text>dTMP + ATP = dTDP + ADP</text>
        <dbReference type="Rhea" id="RHEA:13517"/>
        <dbReference type="ChEBI" id="CHEBI:30616"/>
        <dbReference type="ChEBI" id="CHEBI:58369"/>
        <dbReference type="ChEBI" id="CHEBI:63528"/>
        <dbReference type="ChEBI" id="CHEBI:456216"/>
        <dbReference type="EC" id="2.7.4.9"/>
    </reaction>
</comment>
<sequence length="212" mass="22693">MAPHPIPGGLLIAIEGIDGAGKTTLAHTIRDELLRTGASVSLSKEPTTGTYGMQVRNSAASGRLTPDEELRLLLLDRREHVETLIGPALSRGEVVILDRYFPSNVAYQGAAGIDVDHLMTANAFAPRPDLLLLLDIEPSAGLARIRARGDKPNHFETADNLAQCREIFRALDLPHSVEVDASAPADRVAEVALGHVREAIARKTATTQSATL</sequence>
<dbReference type="CDD" id="cd01672">
    <property type="entry name" value="TMPK"/>
    <property type="match status" value="1"/>
</dbReference>
<dbReference type="SUPFAM" id="SSF52540">
    <property type="entry name" value="P-loop containing nucleoside triphosphate hydrolases"/>
    <property type="match status" value="1"/>
</dbReference>
<dbReference type="NCBIfam" id="TIGR00041">
    <property type="entry name" value="DTMP_kinase"/>
    <property type="match status" value="1"/>
</dbReference>
<keyword evidence="6 11" id="KW-0547">Nucleotide-binding</keyword>
<evidence type="ECO:0000256" key="9">
    <source>
        <dbReference type="ARBA" id="ARBA00029962"/>
    </source>
</evidence>
<dbReference type="PANTHER" id="PTHR10344:SF4">
    <property type="entry name" value="UMP-CMP KINASE 2, MITOCHONDRIAL"/>
    <property type="match status" value="1"/>
</dbReference>
<protein>
    <recommendedName>
        <fullName evidence="3 11">Thymidylate kinase</fullName>
        <ecNumber evidence="2 11">2.7.4.9</ecNumber>
    </recommendedName>
    <alternativeName>
        <fullName evidence="9 11">dTMP kinase</fullName>
    </alternativeName>
</protein>
<keyword evidence="4 11" id="KW-0808">Transferase</keyword>
<dbReference type="EMBL" id="CP041046">
    <property type="protein sequence ID" value="QDE38846.1"/>
    <property type="molecule type" value="Genomic_DNA"/>
</dbReference>
<dbReference type="GO" id="GO:0006227">
    <property type="term" value="P:dUDP biosynthetic process"/>
    <property type="evidence" value="ECO:0007669"/>
    <property type="project" value="TreeGrafter"/>
</dbReference>
<comment type="similarity">
    <text evidence="1 11">Belongs to the thymidylate kinase family.</text>
</comment>
<dbReference type="InterPro" id="IPR027417">
    <property type="entry name" value="P-loop_NTPase"/>
</dbReference>
<dbReference type="GO" id="GO:0005829">
    <property type="term" value="C:cytosol"/>
    <property type="evidence" value="ECO:0007669"/>
    <property type="project" value="TreeGrafter"/>
</dbReference>
<dbReference type="Proteomes" id="UP000316093">
    <property type="component" value="Chromosome"/>
</dbReference>
<dbReference type="RefSeq" id="WP_139980764.1">
    <property type="nucleotide sequence ID" value="NZ_CP041046.1"/>
</dbReference>
<evidence type="ECO:0000256" key="4">
    <source>
        <dbReference type="ARBA" id="ARBA00022679"/>
    </source>
</evidence>
<reference evidence="13 14" key="1">
    <citation type="submission" date="2019-06" db="EMBL/GenBank/DDBJ databases">
        <title>A complete genome sequence for Luteibacter pinisoli MAH-14.</title>
        <authorList>
            <person name="Baltrus D.A."/>
        </authorList>
    </citation>
    <scope>NUCLEOTIDE SEQUENCE [LARGE SCALE GENOMIC DNA]</scope>
    <source>
        <strain evidence="13 14">MAH-14</strain>
    </source>
</reference>
<dbReference type="OrthoDB" id="9774907at2"/>
<dbReference type="KEGG" id="lpy:FIV34_06330"/>
<evidence type="ECO:0000313" key="13">
    <source>
        <dbReference type="EMBL" id="QDE38846.1"/>
    </source>
</evidence>
<dbReference type="GO" id="GO:0006235">
    <property type="term" value="P:dTTP biosynthetic process"/>
    <property type="evidence" value="ECO:0007669"/>
    <property type="project" value="UniProtKB-UniRule"/>
</dbReference>
<dbReference type="AlphaFoldDB" id="A0A4Y5Z1U4"/>
<dbReference type="HAMAP" id="MF_00165">
    <property type="entry name" value="Thymidylate_kinase"/>
    <property type="match status" value="1"/>
</dbReference>
<organism evidence="13 14">
    <name type="scientific">Luteibacter pinisoli</name>
    <dbReference type="NCBI Taxonomy" id="2589080"/>
    <lineage>
        <taxon>Bacteria</taxon>
        <taxon>Pseudomonadati</taxon>
        <taxon>Pseudomonadota</taxon>
        <taxon>Gammaproteobacteria</taxon>
        <taxon>Lysobacterales</taxon>
        <taxon>Rhodanobacteraceae</taxon>
        <taxon>Luteibacter</taxon>
    </lineage>
</organism>
<dbReference type="Gene3D" id="3.40.50.300">
    <property type="entry name" value="P-loop containing nucleotide triphosphate hydrolases"/>
    <property type="match status" value="1"/>
</dbReference>
<dbReference type="Pfam" id="PF02223">
    <property type="entry name" value="Thymidylate_kin"/>
    <property type="match status" value="1"/>
</dbReference>
<evidence type="ECO:0000256" key="11">
    <source>
        <dbReference type="HAMAP-Rule" id="MF_00165"/>
    </source>
</evidence>
<evidence type="ECO:0000313" key="14">
    <source>
        <dbReference type="Proteomes" id="UP000316093"/>
    </source>
</evidence>
<keyword evidence="7 11" id="KW-0418">Kinase</keyword>
<evidence type="ECO:0000256" key="3">
    <source>
        <dbReference type="ARBA" id="ARBA00017144"/>
    </source>
</evidence>
<dbReference type="GO" id="GO:0004798">
    <property type="term" value="F:dTMP kinase activity"/>
    <property type="evidence" value="ECO:0007669"/>
    <property type="project" value="UniProtKB-UniRule"/>
</dbReference>
<evidence type="ECO:0000256" key="10">
    <source>
        <dbReference type="ARBA" id="ARBA00048743"/>
    </source>
</evidence>
<dbReference type="InterPro" id="IPR018095">
    <property type="entry name" value="Thymidylate_kin_CS"/>
</dbReference>
<dbReference type="PROSITE" id="PS01331">
    <property type="entry name" value="THYMIDYLATE_KINASE"/>
    <property type="match status" value="1"/>
</dbReference>
<gene>
    <name evidence="11" type="primary">tmk</name>
    <name evidence="13" type="ORF">FIV34_06330</name>
</gene>
<comment type="function">
    <text evidence="11">Phosphorylation of dTMP to form dTDP in both de novo and salvage pathways of dTTP synthesis.</text>
</comment>
<evidence type="ECO:0000256" key="6">
    <source>
        <dbReference type="ARBA" id="ARBA00022741"/>
    </source>
</evidence>